<evidence type="ECO:0000313" key="2">
    <source>
        <dbReference type="EMBL" id="KAL2628878.1"/>
    </source>
</evidence>
<evidence type="ECO:0000256" key="1">
    <source>
        <dbReference type="SAM" id="MobiDB-lite"/>
    </source>
</evidence>
<evidence type="ECO:0000313" key="3">
    <source>
        <dbReference type="Proteomes" id="UP001605036"/>
    </source>
</evidence>
<sequence>MCSRKPSNKEQDTDDIHLPTPSAKRKRTVRGPNVSSGDGSHNAEPFEEPTTESPASPLQKKLAPRLETLNQLGESHADEKKTTLCSGIMEHWQISVEPLIFCIEQIRKPTMDQDPACWDPYQIRALSKSSIADLVCHIEQNLDANYSSLIVCIDPTHSPQRWIGGTIFFRVRELM</sequence>
<organism evidence="2 3">
    <name type="scientific">Riccia fluitans</name>
    <dbReference type="NCBI Taxonomy" id="41844"/>
    <lineage>
        <taxon>Eukaryota</taxon>
        <taxon>Viridiplantae</taxon>
        <taxon>Streptophyta</taxon>
        <taxon>Embryophyta</taxon>
        <taxon>Marchantiophyta</taxon>
        <taxon>Marchantiopsida</taxon>
        <taxon>Marchantiidae</taxon>
        <taxon>Marchantiales</taxon>
        <taxon>Ricciaceae</taxon>
        <taxon>Riccia</taxon>
    </lineage>
</organism>
<protein>
    <submittedName>
        <fullName evidence="2">Uncharacterized protein</fullName>
    </submittedName>
</protein>
<dbReference type="AlphaFoldDB" id="A0ABD1YDM6"/>
<gene>
    <name evidence="2" type="ORF">R1flu_013564</name>
</gene>
<reference evidence="2 3" key="1">
    <citation type="submission" date="2024-09" db="EMBL/GenBank/DDBJ databases">
        <title>Chromosome-scale assembly of Riccia fluitans.</title>
        <authorList>
            <person name="Paukszto L."/>
            <person name="Sawicki J."/>
            <person name="Karawczyk K."/>
            <person name="Piernik-Szablinska J."/>
            <person name="Szczecinska M."/>
            <person name="Mazdziarz M."/>
        </authorList>
    </citation>
    <scope>NUCLEOTIDE SEQUENCE [LARGE SCALE GENOMIC DNA]</scope>
    <source>
        <strain evidence="2">Rf_01</strain>
        <tissue evidence="2">Aerial parts of the thallus</tissue>
    </source>
</reference>
<accession>A0ABD1YDM6</accession>
<dbReference type="EMBL" id="JBHFFA010000004">
    <property type="protein sequence ID" value="KAL2628878.1"/>
    <property type="molecule type" value="Genomic_DNA"/>
</dbReference>
<comment type="caution">
    <text evidence="2">The sequence shown here is derived from an EMBL/GenBank/DDBJ whole genome shotgun (WGS) entry which is preliminary data.</text>
</comment>
<name>A0ABD1YDM6_9MARC</name>
<feature type="region of interest" description="Disordered" evidence="1">
    <location>
        <begin position="1"/>
        <end position="59"/>
    </location>
</feature>
<keyword evidence="3" id="KW-1185">Reference proteome</keyword>
<proteinExistence type="predicted"/>
<dbReference type="Proteomes" id="UP001605036">
    <property type="component" value="Unassembled WGS sequence"/>
</dbReference>
<feature type="compositionally biased region" description="Basic and acidic residues" evidence="1">
    <location>
        <begin position="7"/>
        <end position="17"/>
    </location>
</feature>